<feature type="transmembrane region" description="Helical" evidence="7">
    <location>
        <begin position="93"/>
        <end position="112"/>
    </location>
</feature>
<keyword evidence="6 7" id="KW-0472">Membrane</keyword>
<evidence type="ECO:0000256" key="4">
    <source>
        <dbReference type="ARBA" id="ARBA00022692"/>
    </source>
</evidence>
<feature type="domain" description="Major facilitator superfamily (MFS) profile" evidence="8">
    <location>
        <begin position="22"/>
        <end position="409"/>
    </location>
</feature>
<dbReference type="InterPro" id="IPR011701">
    <property type="entry name" value="MFS"/>
</dbReference>
<dbReference type="GO" id="GO:0022857">
    <property type="term" value="F:transmembrane transporter activity"/>
    <property type="evidence" value="ECO:0007669"/>
    <property type="project" value="InterPro"/>
</dbReference>
<dbReference type="Pfam" id="PF00083">
    <property type="entry name" value="Sugar_tr"/>
    <property type="match status" value="1"/>
</dbReference>
<dbReference type="Gene3D" id="1.20.1720.10">
    <property type="entry name" value="Multidrug resistance protein D"/>
    <property type="match status" value="1"/>
</dbReference>
<dbReference type="OrthoDB" id="65739at2"/>
<feature type="transmembrane region" description="Helical" evidence="7">
    <location>
        <begin position="150"/>
        <end position="176"/>
    </location>
</feature>
<feature type="transmembrane region" description="Helical" evidence="7">
    <location>
        <begin position="297"/>
        <end position="319"/>
    </location>
</feature>
<feature type="transmembrane region" description="Helical" evidence="7">
    <location>
        <begin position="182"/>
        <end position="200"/>
    </location>
</feature>
<dbReference type="PROSITE" id="PS50850">
    <property type="entry name" value="MFS"/>
    <property type="match status" value="1"/>
</dbReference>
<evidence type="ECO:0000256" key="1">
    <source>
        <dbReference type="ARBA" id="ARBA00004651"/>
    </source>
</evidence>
<protein>
    <submittedName>
        <fullName evidence="9">Multidrug resistance protein mdtG</fullName>
    </submittedName>
</protein>
<dbReference type="EMBL" id="JQBT01000003">
    <property type="protein sequence ID" value="KRN80728.1"/>
    <property type="molecule type" value="Genomic_DNA"/>
</dbReference>
<dbReference type="InterPro" id="IPR036259">
    <property type="entry name" value="MFS_trans_sf"/>
</dbReference>
<dbReference type="InterPro" id="IPR005828">
    <property type="entry name" value="MFS_sugar_transport-like"/>
</dbReference>
<comment type="subcellular location">
    <subcellularLocation>
        <location evidence="1">Cell membrane</location>
        <topology evidence="1">Multi-pass membrane protein</topology>
    </subcellularLocation>
</comment>
<evidence type="ECO:0000256" key="6">
    <source>
        <dbReference type="ARBA" id="ARBA00023136"/>
    </source>
</evidence>
<feature type="transmembrane region" description="Helical" evidence="7">
    <location>
        <begin position="265"/>
        <end position="285"/>
    </location>
</feature>
<evidence type="ECO:0000313" key="10">
    <source>
        <dbReference type="Proteomes" id="UP000051565"/>
    </source>
</evidence>
<dbReference type="Gene3D" id="1.20.1250.20">
    <property type="entry name" value="MFS general substrate transporter like domains"/>
    <property type="match status" value="1"/>
</dbReference>
<dbReference type="CDD" id="cd17391">
    <property type="entry name" value="MFS_MdtG_MDR_like"/>
    <property type="match status" value="1"/>
</dbReference>
<feature type="transmembrane region" description="Helical" evidence="7">
    <location>
        <begin position="227"/>
        <end position="245"/>
    </location>
</feature>
<keyword evidence="4 7" id="KW-0812">Transmembrane</keyword>
<comment type="caution">
    <text evidence="9">The sequence shown here is derived from an EMBL/GenBank/DDBJ whole genome shotgun (WGS) entry which is preliminary data.</text>
</comment>
<keyword evidence="5 7" id="KW-1133">Transmembrane helix</keyword>
<dbReference type="PRINTS" id="PR01035">
    <property type="entry name" value="TCRTETA"/>
</dbReference>
<dbReference type="SUPFAM" id="SSF103473">
    <property type="entry name" value="MFS general substrate transporter"/>
    <property type="match status" value="1"/>
</dbReference>
<dbReference type="PATRIC" id="fig|1122148.6.peg.815"/>
<proteinExistence type="predicted"/>
<accession>A0A0R2JUI6</accession>
<sequence>MTASDTDVNEGEVVPRSIWHRNLIALWFGLFLTSMGFSGMMPFLSLYIDTLGKYTQSQLNLYSGLAFSASFMAAAVVSPIWGSLADRYGRRIMLLRASFIMAIVVLLMGFATNVWQLISLRFIQGIFSGYFPNSNALLAIQVPKKESGKALGILSTGGVSGSLLGPFAGGILASIFSYRVTFFITGTLMFLVFLITIFFVKEKFTPVTKEKNLHTKQVIKVLKRPKLIFGMFITTMIIQASNYSISPILSLYVRQIMNNSPSVTFFSGIVAAVPGISTLIAAPRFGALGDKIGTEKIMTFGFILAIVLYIPMAFVTNVWELMGLRFLLGISNACMLPAVQAIIAKNTPAKVTGRIFSWNQSFQAIGNFSGPMIGSVISSMFGYSGVFISTSILVFINLVLVLRETKNINKIKA</sequence>
<reference evidence="9 10" key="1">
    <citation type="journal article" date="2015" name="Genome Announc.">
        <title>Expanding the biotechnology potential of lactobacilli through comparative genomics of 213 strains and associated genera.</title>
        <authorList>
            <person name="Sun Z."/>
            <person name="Harris H.M."/>
            <person name="McCann A."/>
            <person name="Guo C."/>
            <person name="Argimon S."/>
            <person name="Zhang W."/>
            <person name="Yang X."/>
            <person name="Jeffery I.B."/>
            <person name="Cooney J.C."/>
            <person name="Kagawa T.F."/>
            <person name="Liu W."/>
            <person name="Song Y."/>
            <person name="Salvetti E."/>
            <person name="Wrobel A."/>
            <person name="Rasinkangas P."/>
            <person name="Parkhill J."/>
            <person name="Rea M.C."/>
            <person name="O'Sullivan O."/>
            <person name="Ritari J."/>
            <person name="Douillard F.P."/>
            <person name="Paul Ross R."/>
            <person name="Yang R."/>
            <person name="Briner A.E."/>
            <person name="Felis G.E."/>
            <person name="de Vos W.M."/>
            <person name="Barrangou R."/>
            <person name="Klaenhammer T.R."/>
            <person name="Caufield P.W."/>
            <person name="Cui Y."/>
            <person name="Zhang H."/>
            <person name="O'Toole P.W."/>
        </authorList>
    </citation>
    <scope>NUCLEOTIDE SEQUENCE [LARGE SCALE GENOMIC DNA]</scope>
    <source>
        <strain evidence="9 10">DSM 20690</strain>
    </source>
</reference>
<keyword evidence="3" id="KW-1003">Cell membrane</keyword>
<evidence type="ECO:0000259" key="8">
    <source>
        <dbReference type="PROSITE" id="PS50850"/>
    </source>
</evidence>
<evidence type="ECO:0000256" key="5">
    <source>
        <dbReference type="ARBA" id="ARBA00022989"/>
    </source>
</evidence>
<keyword evidence="2" id="KW-0813">Transport</keyword>
<dbReference type="InterPro" id="IPR001958">
    <property type="entry name" value="Tet-R_TetA/multi-R_MdtG-like"/>
</dbReference>
<feature type="transmembrane region" description="Helical" evidence="7">
    <location>
        <begin position="60"/>
        <end position="81"/>
    </location>
</feature>
<organism evidence="9 10">
    <name type="scientific">Fructilactobacillus lindneri DSM 20690 = JCM 11027</name>
    <dbReference type="NCBI Taxonomy" id="1122148"/>
    <lineage>
        <taxon>Bacteria</taxon>
        <taxon>Bacillati</taxon>
        <taxon>Bacillota</taxon>
        <taxon>Bacilli</taxon>
        <taxon>Lactobacillales</taxon>
        <taxon>Lactobacillaceae</taxon>
        <taxon>Fructilactobacillus</taxon>
    </lineage>
</organism>
<evidence type="ECO:0000313" key="9">
    <source>
        <dbReference type="EMBL" id="KRN80728.1"/>
    </source>
</evidence>
<dbReference type="InterPro" id="IPR020846">
    <property type="entry name" value="MFS_dom"/>
</dbReference>
<dbReference type="AlphaFoldDB" id="A0A0R2JUI6"/>
<evidence type="ECO:0000256" key="3">
    <source>
        <dbReference type="ARBA" id="ARBA00022475"/>
    </source>
</evidence>
<gene>
    <name evidence="9" type="ORF">IV52_GL000792</name>
</gene>
<evidence type="ECO:0000256" key="7">
    <source>
        <dbReference type="SAM" id="Phobius"/>
    </source>
</evidence>
<feature type="transmembrane region" description="Helical" evidence="7">
    <location>
        <begin position="380"/>
        <end position="402"/>
    </location>
</feature>
<dbReference type="STRING" id="53444.AYR59_00325"/>
<dbReference type="Proteomes" id="UP000051565">
    <property type="component" value="Unassembled WGS sequence"/>
</dbReference>
<dbReference type="RefSeq" id="WP_056997532.1">
    <property type="nucleotide sequence ID" value="NZ_FUXS01000007.1"/>
</dbReference>
<dbReference type="GeneID" id="61249324"/>
<evidence type="ECO:0000256" key="2">
    <source>
        <dbReference type="ARBA" id="ARBA00022448"/>
    </source>
</evidence>
<dbReference type="PANTHER" id="PTHR43414">
    <property type="entry name" value="MULTIDRUG RESISTANCE PROTEIN MDTG"/>
    <property type="match status" value="1"/>
</dbReference>
<feature type="transmembrane region" description="Helical" evidence="7">
    <location>
        <begin position="24"/>
        <end position="48"/>
    </location>
</feature>
<name>A0A0R2JUI6_9LACO</name>
<dbReference type="PANTHER" id="PTHR43414:SF6">
    <property type="entry name" value="MULTIDRUG RESISTANCE PROTEIN MDTG"/>
    <property type="match status" value="1"/>
</dbReference>
<dbReference type="Pfam" id="PF07690">
    <property type="entry name" value="MFS_1"/>
    <property type="match status" value="1"/>
</dbReference>
<dbReference type="GO" id="GO:0005886">
    <property type="term" value="C:plasma membrane"/>
    <property type="evidence" value="ECO:0007669"/>
    <property type="project" value="UniProtKB-SubCell"/>
</dbReference>
<keyword evidence="10" id="KW-1185">Reference proteome</keyword>